<dbReference type="PANTHER" id="PTHR43465">
    <property type="entry name" value="DUF1680 DOMAIN PROTEIN (AFU_ORTHOLOGUE AFUA_1G08910)"/>
    <property type="match status" value="1"/>
</dbReference>
<feature type="domain" description="Non-reducing end beta-L-arabinofuranosidase-like GH127 middle" evidence="1">
    <location>
        <begin position="4"/>
        <end position="59"/>
    </location>
</feature>
<accession>A0A645G9F5</accession>
<reference evidence="3" key="1">
    <citation type="submission" date="2019-08" db="EMBL/GenBank/DDBJ databases">
        <authorList>
            <person name="Kucharzyk K."/>
            <person name="Murdoch R.W."/>
            <person name="Higgins S."/>
            <person name="Loffler F."/>
        </authorList>
    </citation>
    <scope>NUCLEOTIDE SEQUENCE</scope>
</reference>
<evidence type="ECO:0000259" key="2">
    <source>
        <dbReference type="Pfam" id="PF20737"/>
    </source>
</evidence>
<gene>
    <name evidence="3" type="ORF">SDC9_170930</name>
</gene>
<organism evidence="3">
    <name type="scientific">bioreactor metagenome</name>
    <dbReference type="NCBI Taxonomy" id="1076179"/>
    <lineage>
        <taxon>unclassified sequences</taxon>
        <taxon>metagenomes</taxon>
        <taxon>ecological metagenomes</taxon>
    </lineage>
</organism>
<dbReference type="InterPro" id="IPR049049">
    <property type="entry name" value="Beta-AFase-like_GH127_C"/>
</dbReference>
<protein>
    <submittedName>
        <fullName evidence="3">Uncharacterized protein</fullName>
    </submittedName>
</protein>
<name>A0A645G9F5_9ZZZZ</name>
<dbReference type="Pfam" id="PF20736">
    <property type="entry name" value="Glyco_hydro127M"/>
    <property type="match status" value="1"/>
</dbReference>
<dbReference type="Pfam" id="PF20737">
    <property type="entry name" value="Glyco_hydro127C"/>
    <property type="match status" value="1"/>
</dbReference>
<dbReference type="PANTHER" id="PTHR43465:SF2">
    <property type="entry name" value="DUF1680 DOMAIN PROTEIN (AFU_ORTHOLOGUE AFUA_1G08910)"/>
    <property type="match status" value="1"/>
</dbReference>
<dbReference type="AlphaFoldDB" id="A0A645G9F5"/>
<dbReference type="InterPro" id="IPR049046">
    <property type="entry name" value="Beta-AFase-like_GH127_middle"/>
</dbReference>
<feature type="domain" description="Non-reducing end beta-L-arabinofuranosidase-like GH127 C-terminal" evidence="2">
    <location>
        <begin position="83"/>
        <end position="163"/>
    </location>
</feature>
<evidence type="ECO:0000259" key="1">
    <source>
        <dbReference type="Pfam" id="PF20736"/>
    </source>
</evidence>
<dbReference type="InterPro" id="IPR049174">
    <property type="entry name" value="Beta-AFase-like"/>
</dbReference>
<comment type="caution">
    <text evidence="3">The sequence shown here is derived from an EMBL/GenBank/DDBJ whole genome shotgun (WGS) entry which is preliminary data.</text>
</comment>
<evidence type="ECO:0000313" key="3">
    <source>
        <dbReference type="EMBL" id="MPN23541.1"/>
    </source>
</evidence>
<sequence length="171" mass="19823">MFPQKTAVFPLFIRIPNWANNTVIKINGVPVDKESVKSGSFFKIDRKWKNKDVVDIVFPFELKVINRTERIEVPQSKDNIYTVNWVALTRGPLVYALNGLINGTEREQVIQVNSNNPESSFKEIEQSDNNKGAEYQLDIPGIKPMIFMPYYRTGDRKEGSWRITWLQTKID</sequence>
<dbReference type="EMBL" id="VSSQ01072089">
    <property type="protein sequence ID" value="MPN23541.1"/>
    <property type="molecule type" value="Genomic_DNA"/>
</dbReference>
<proteinExistence type="predicted"/>